<protein>
    <recommendedName>
        <fullName evidence="2">Lipoprotein</fullName>
    </recommendedName>
</protein>
<comment type="caution">
    <text evidence="1">The sequence shown here is derived from an EMBL/GenBank/DDBJ whole genome shotgun (WGS) entry which is preliminary data.</text>
</comment>
<dbReference type="Gene3D" id="2.50.20.20">
    <property type="match status" value="1"/>
</dbReference>
<sequence length="118" mass="13064">MKKRRNKLVTLGMAAMMTAALMSGCGKKATPENLLKDMAKNMKDTESVVANMKMDMEMGDDTTTIGIQMDMDIDMDLKSGESHAKGAVDMKMMGTNVGTEIEMYTVKEKDQYIVYTMA</sequence>
<dbReference type="PROSITE" id="PS51257">
    <property type="entry name" value="PROKAR_LIPOPROTEIN"/>
    <property type="match status" value="1"/>
</dbReference>
<dbReference type="EMBL" id="AJWZ01006118">
    <property type="protein sequence ID" value="EKC60686.1"/>
    <property type="molecule type" value="Genomic_DNA"/>
</dbReference>
<accession>K1TMW3</accession>
<gene>
    <name evidence="1" type="ORF">OBE_08846</name>
</gene>
<reference evidence="1" key="1">
    <citation type="journal article" date="2013" name="Environ. Microbiol.">
        <title>Microbiota from the distal guts of lean and obese adolescents exhibit partial functional redundancy besides clear differences in community structure.</title>
        <authorList>
            <person name="Ferrer M."/>
            <person name="Ruiz A."/>
            <person name="Lanza F."/>
            <person name="Haange S.B."/>
            <person name="Oberbach A."/>
            <person name="Till H."/>
            <person name="Bargiela R."/>
            <person name="Campoy C."/>
            <person name="Segura M.T."/>
            <person name="Richter M."/>
            <person name="von Bergen M."/>
            <person name="Seifert J."/>
            <person name="Suarez A."/>
        </authorList>
    </citation>
    <scope>NUCLEOTIDE SEQUENCE</scope>
</reference>
<name>K1TMW3_9ZZZZ</name>
<feature type="non-terminal residue" evidence="1">
    <location>
        <position position="118"/>
    </location>
</feature>
<proteinExistence type="predicted"/>
<evidence type="ECO:0008006" key="2">
    <source>
        <dbReference type="Google" id="ProtNLM"/>
    </source>
</evidence>
<dbReference type="AlphaFoldDB" id="K1TMW3"/>
<evidence type="ECO:0000313" key="1">
    <source>
        <dbReference type="EMBL" id="EKC60686.1"/>
    </source>
</evidence>
<organism evidence="1">
    <name type="scientific">human gut metagenome</name>
    <dbReference type="NCBI Taxonomy" id="408170"/>
    <lineage>
        <taxon>unclassified sequences</taxon>
        <taxon>metagenomes</taxon>
        <taxon>organismal metagenomes</taxon>
    </lineage>
</organism>